<keyword evidence="3" id="KW-0966">Cell projection</keyword>
<dbReference type="AlphaFoldDB" id="A0A853CZW7"/>
<organism evidence="3 4">
    <name type="scientific">Leifsonia shinshuensis</name>
    <dbReference type="NCBI Taxonomy" id="150026"/>
    <lineage>
        <taxon>Bacteria</taxon>
        <taxon>Bacillati</taxon>
        <taxon>Actinomycetota</taxon>
        <taxon>Actinomycetes</taxon>
        <taxon>Micrococcales</taxon>
        <taxon>Microbacteriaceae</taxon>
        <taxon>Leifsonia</taxon>
    </lineage>
</organism>
<proteinExistence type="predicted"/>
<keyword evidence="3" id="KW-0969">Cilium</keyword>
<dbReference type="Proteomes" id="UP000578352">
    <property type="component" value="Unassembled WGS sequence"/>
</dbReference>
<name>A0A853CZW7_9MICO</name>
<feature type="region of interest" description="Disordered" evidence="1">
    <location>
        <begin position="120"/>
        <end position="139"/>
    </location>
</feature>
<evidence type="ECO:0000256" key="1">
    <source>
        <dbReference type="SAM" id="MobiDB-lite"/>
    </source>
</evidence>
<reference evidence="3 4" key="1">
    <citation type="submission" date="2020-07" db="EMBL/GenBank/DDBJ databases">
        <title>Sequencing the genomes of 1000 actinobacteria strains.</title>
        <authorList>
            <person name="Klenk H.-P."/>
        </authorList>
    </citation>
    <scope>NUCLEOTIDE SEQUENCE [LARGE SCALE GENOMIC DNA]</scope>
    <source>
        <strain evidence="3 4">DSM 15165</strain>
    </source>
</reference>
<keyword evidence="3" id="KW-0282">Flagellum</keyword>
<feature type="transmembrane region" description="Helical" evidence="2">
    <location>
        <begin position="161"/>
        <end position="184"/>
    </location>
</feature>
<feature type="transmembrane region" description="Helical" evidence="2">
    <location>
        <begin position="58"/>
        <end position="78"/>
    </location>
</feature>
<keyword evidence="2" id="KW-0472">Membrane</keyword>
<keyword evidence="2" id="KW-0812">Transmembrane</keyword>
<sequence length="356" mass="37641">MTDAAPPRTQYELVPGMTAYRMNAIMARLLIGVYVVSGACVVWYAFGIAAGTASDRLPLFVIVVALPLAWGIANFLLVQRRDAAENAAGYTTRAGVLHQYDQVDPVSGVVIRRAGSAVLTKPERRSRDGAGSPGLSAGAVLNGGSTGDLRFEETAPAKSRLLLVVLGVVVVVLLVFGIPIVVTASKGGDVGFPIVVVLPVLAFVAVVVALNFGGLALRARVRKNAVARIRPDAFVFLSRRTSELEDALEAWAGRYGTLPQTMAVSVGPAGVELWRRSADEPRVAFPWSAIDHVHPGRLLVPANRTEVSARTIHIFLGDGSRLDAPLPVYGAHGITFAGAGDANAVLDAFRRYTTVA</sequence>
<protein>
    <submittedName>
        <fullName evidence="3">Flagellar basal body-associated protein FliL</fullName>
    </submittedName>
</protein>
<accession>A0A853CZW7</accession>
<evidence type="ECO:0000313" key="3">
    <source>
        <dbReference type="EMBL" id="NYJ24841.1"/>
    </source>
</evidence>
<dbReference type="RefSeq" id="WP_179607243.1">
    <property type="nucleotide sequence ID" value="NZ_BAABEH010000001.1"/>
</dbReference>
<comment type="caution">
    <text evidence="3">The sequence shown here is derived from an EMBL/GenBank/DDBJ whole genome shotgun (WGS) entry which is preliminary data.</text>
</comment>
<feature type="transmembrane region" description="Helical" evidence="2">
    <location>
        <begin position="25"/>
        <end position="46"/>
    </location>
</feature>
<dbReference type="EMBL" id="JACCFL010000001">
    <property type="protein sequence ID" value="NYJ24841.1"/>
    <property type="molecule type" value="Genomic_DNA"/>
</dbReference>
<feature type="transmembrane region" description="Helical" evidence="2">
    <location>
        <begin position="190"/>
        <end position="213"/>
    </location>
</feature>
<gene>
    <name evidence="3" type="ORF">HNR13_003128</name>
</gene>
<evidence type="ECO:0000256" key="2">
    <source>
        <dbReference type="SAM" id="Phobius"/>
    </source>
</evidence>
<keyword evidence="2" id="KW-1133">Transmembrane helix</keyword>
<evidence type="ECO:0000313" key="4">
    <source>
        <dbReference type="Proteomes" id="UP000578352"/>
    </source>
</evidence>